<feature type="transmembrane region" description="Helical" evidence="1">
    <location>
        <begin position="64"/>
        <end position="90"/>
    </location>
</feature>
<reference evidence="2" key="1">
    <citation type="submission" date="2020-04" db="EMBL/GenBank/DDBJ databases">
        <authorList>
            <person name="Sombolestani A."/>
        </authorList>
    </citation>
    <scope>NUCLEOTIDE SEQUENCE</scope>
    <source>
        <strain evidence="2">R71697</strain>
    </source>
</reference>
<name>A0A9Q2FTE8_GLUJA</name>
<accession>A0A9Q2FTE8</accession>
<proteinExistence type="predicted"/>
<dbReference type="Proteomes" id="UP000661006">
    <property type="component" value="Unassembled WGS sequence"/>
</dbReference>
<keyword evidence="1" id="KW-0812">Transmembrane</keyword>
<protein>
    <submittedName>
        <fullName evidence="2">Uncharacterized protein</fullName>
    </submittedName>
</protein>
<comment type="caution">
    <text evidence="2">The sequence shown here is derived from an EMBL/GenBank/DDBJ whole genome shotgun (WGS) entry which is preliminary data.</text>
</comment>
<evidence type="ECO:0000256" key="1">
    <source>
        <dbReference type="SAM" id="Phobius"/>
    </source>
</evidence>
<dbReference type="EMBL" id="JABCQN010000011">
    <property type="protein sequence ID" value="MBF0872023.1"/>
    <property type="molecule type" value="Genomic_DNA"/>
</dbReference>
<gene>
    <name evidence="2" type="ORF">HKD32_14445</name>
</gene>
<keyword evidence="1" id="KW-1133">Transmembrane helix</keyword>
<reference evidence="2" key="2">
    <citation type="submission" date="2020-11" db="EMBL/GenBank/DDBJ databases">
        <title>Description of novel Gluconobacter species.</title>
        <authorList>
            <person name="Cleenwerck I."/>
            <person name="Cnockaert M."/>
            <person name="Borremans W."/>
            <person name="Wieme A.D."/>
            <person name="De Vuyst L."/>
            <person name="Vandamme P."/>
        </authorList>
    </citation>
    <scope>NUCLEOTIDE SEQUENCE</scope>
    <source>
        <strain evidence="2">R71697</strain>
    </source>
</reference>
<evidence type="ECO:0000313" key="2">
    <source>
        <dbReference type="EMBL" id="MBF0872023.1"/>
    </source>
</evidence>
<evidence type="ECO:0000313" key="3">
    <source>
        <dbReference type="Proteomes" id="UP000661006"/>
    </source>
</evidence>
<sequence>MTKEADSLMTSNTSPHLPVTRSQGFNDYEEQMQALIRKLPEWMQKTLTWLRKPERKWVRIPAGILFMLGGCMAFLPVLGVWMIPVGILLLSEDIPFFRRLMEKALNWIQRKHPEWMEASSDAK</sequence>
<organism evidence="2 3">
    <name type="scientific">Gluconobacter japonicus</name>
    <dbReference type="NCBI Taxonomy" id="376620"/>
    <lineage>
        <taxon>Bacteria</taxon>
        <taxon>Pseudomonadati</taxon>
        <taxon>Pseudomonadota</taxon>
        <taxon>Alphaproteobacteria</taxon>
        <taxon>Acetobacterales</taxon>
        <taxon>Acetobacteraceae</taxon>
        <taxon>Gluconobacter</taxon>
    </lineage>
</organism>
<keyword evidence="1" id="KW-0472">Membrane</keyword>
<dbReference type="AlphaFoldDB" id="A0A9Q2FTE8"/>